<dbReference type="InterPro" id="IPR000073">
    <property type="entry name" value="AB_hydrolase_1"/>
</dbReference>
<reference evidence="3 4" key="1">
    <citation type="submission" date="2017-04" db="EMBL/GenBank/DDBJ databases">
        <authorList>
            <person name="Afonso C.L."/>
            <person name="Miller P.J."/>
            <person name="Scott M.A."/>
            <person name="Spackman E."/>
            <person name="Goraichik I."/>
            <person name="Dimitrov K.M."/>
            <person name="Suarez D.L."/>
            <person name="Swayne D.E."/>
        </authorList>
    </citation>
    <scope>NUCLEOTIDE SEQUENCE [LARGE SCALE GENOMIC DNA]</scope>
    <source>
        <strain evidence="3 4">DSM 43828</strain>
    </source>
</reference>
<dbReference type="AlphaFoldDB" id="A0A1Y5X2X3"/>
<organism evidence="3 4">
    <name type="scientific">Kibdelosporangium aridum</name>
    <dbReference type="NCBI Taxonomy" id="2030"/>
    <lineage>
        <taxon>Bacteria</taxon>
        <taxon>Bacillati</taxon>
        <taxon>Actinomycetota</taxon>
        <taxon>Actinomycetes</taxon>
        <taxon>Pseudonocardiales</taxon>
        <taxon>Pseudonocardiaceae</taxon>
        <taxon>Kibdelosporangium</taxon>
    </lineage>
</organism>
<keyword evidence="4" id="KW-1185">Reference proteome</keyword>
<feature type="domain" description="AB hydrolase-1" evidence="2">
    <location>
        <begin position="72"/>
        <end position="305"/>
    </location>
</feature>
<evidence type="ECO:0000256" key="1">
    <source>
        <dbReference type="ARBA" id="ARBA00022801"/>
    </source>
</evidence>
<dbReference type="Gene3D" id="3.40.50.1820">
    <property type="entry name" value="alpha/beta hydrolase"/>
    <property type="match status" value="1"/>
</dbReference>
<dbReference type="PANTHER" id="PTHR43329">
    <property type="entry name" value="EPOXIDE HYDROLASE"/>
    <property type="match status" value="1"/>
</dbReference>
<keyword evidence="1" id="KW-0378">Hydrolase</keyword>
<dbReference type="EMBL" id="FWXV01000001">
    <property type="protein sequence ID" value="SMC62363.1"/>
    <property type="molecule type" value="Genomic_DNA"/>
</dbReference>
<protein>
    <submittedName>
        <fullName evidence="3">Pimeloyl-ACP methyl ester carboxylesterase</fullName>
    </submittedName>
</protein>
<evidence type="ECO:0000313" key="3">
    <source>
        <dbReference type="EMBL" id="SMC62363.1"/>
    </source>
</evidence>
<proteinExistence type="predicted"/>
<sequence length="323" mass="35935">MRESETWHRPLTELTATVQNECDDARRAGTELTQMGYGHICNTNIVIEHIGISTDQGRFDALAAGPDDGRGVLLLHGFPEASTEWEHQLATLSAAGYRAIAPDQRGYSPDVRPERPEDYSIEDLTSDVLKIADELGWPKFDLVGHDWGGSVAWHTAAEHPDRVRTLTAVSTPHPGAYAQAVRSDEDQQQRSSYIPTLQNVRGAEKQLLANDAAALKQLYEGVVPRDHVREYVERLSEPGALVAALNWYRGIKFSGHTGKVKVPTLYVWGTEDVAFGSTAALSTEEWVEGPYRFEMFQDISHWLPEQADEGLSRLLLEHLSQHG</sequence>
<gene>
    <name evidence="3" type="ORF">SAMN05661093_00994</name>
</gene>
<dbReference type="PRINTS" id="PR00111">
    <property type="entry name" value="ABHYDROLASE"/>
</dbReference>
<evidence type="ECO:0000259" key="2">
    <source>
        <dbReference type="Pfam" id="PF00561"/>
    </source>
</evidence>
<dbReference type="InterPro" id="IPR000639">
    <property type="entry name" value="Epox_hydrolase-like"/>
</dbReference>
<dbReference type="Proteomes" id="UP000192674">
    <property type="component" value="Unassembled WGS sequence"/>
</dbReference>
<dbReference type="PRINTS" id="PR00412">
    <property type="entry name" value="EPOXHYDRLASE"/>
</dbReference>
<name>A0A1Y5X2X3_KIBAR</name>
<dbReference type="GO" id="GO:0016787">
    <property type="term" value="F:hydrolase activity"/>
    <property type="evidence" value="ECO:0007669"/>
    <property type="project" value="UniProtKB-KW"/>
</dbReference>
<evidence type="ECO:0000313" key="4">
    <source>
        <dbReference type="Proteomes" id="UP000192674"/>
    </source>
</evidence>
<dbReference type="Pfam" id="PF00561">
    <property type="entry name" value="Abhydrolase_1"/>
    <property type="match status" value="1"/>
</dbReference>
<dbReference type="SUPFAM" id="SSF53474">
    <property type="entry name" value="alpha/beta-Hydrolases"/>
    <property type="match status" value="1"/>
</dbReference>
<dbReference type="InterPro" id="IPR029058">
    <property type="entry name" value="AB_hydrolase_fold"/>
</dbReference>
<accession>A0A1Y5X2X3</accession>